<dbReference type="EMBL" id="JBHSXS010000055">
    <property type="protein sequence ID" value="MFC6886506.1"/>
    <property type="molecule type" value="Genomic_DNA"/>
</dbReference>
<accession>A0ABW2D0Y4</accession>
<protein>
    <submittedName>
        <fullName evidence="2">DUF397 domain-containing protein</fullName>
    </submittedName>
</protein>
<gene>
    <name evidence="2" type="ORF">ACFQKB_42565</name>
</gene>
<dbReference type="Pfam" id="PF04149">
    <property type="entry name" value="DUF397"/>
    <property type="match status" value="1"/>
</dbReference>
<comment type="caution">
    <text evidence="2">The sequence shown here is derived from an EMBL/GenBank/DDBJ whole genome shotgun (WGS) entry which is preliminary data.</text>
</comment>
<dbReference type="RefSeq" id="WP_241683409.1">
    <property type="nucleotide sequence ID" value="NZ_JBHSXE010000001.1"/>
</dbReference>
<name>A0ABW2D0Y4_9ACTN</name>
<dbReference type="InterPro" id="IPR007278">
    <property type="entry name" value="DUF397"/>
</dbReference>
<proteinExistence type="predicted"/>
<sequence>MNGSVWRKSRRSNTSGGDCVEVAVLTGYIGIRDSKAPGAGHLALSVASFAGLVAQVKRGEVGLR</sequence>
<dbReference type="Proteomes" id="UP001596380">
    <property type="component" value="Unassembled WGS sequence"/>
</dbReference>
<feature type="domain" description="DUF397" evidence="1">
    <location>
        <begin position="5"/>
        <end position="57"/>
    </location>
</feature>
<evidence type="ECO:0000259" key="1">
    <source>
        <dbReference type="Pfam" id="PF04149"/>
    </source>
</evidence>
<organism evidence="2 3">
    <name type="scientific">Actinomadura yumaensis</name>
    <dbReference type="NCBI Taxonomy" id="111807"/>
    <lineage>
        <taxon>Bacteria</taxon>
        <taxon>Bacillati</taxon>
        <taxon>Actinomycetota</taxon>
        <taxon>Actinomycetes</taxon>
        <taxon>Streptosporangiales</taxon>
        <taxon>Thermomonosporaceae</taxon>
        <taxon>Actinomadura</taxon>
    </lineage>
</organism>
<keyword evidence="3" id="KW-1185">Reference proteome</keyword>
<reference evidence="3" key="1">
    <citation type="journal article" date="2019" name="Int. J. Syst. Evol. Microbiol.">
        <title>The Global Catalogue of Microorganisms (GCM) 10K type strain sequencing project: providing services to taxonomists for standard genome sequencing and annotation.</title>
        <authorList>
            <consortium name="The Broad Institute Genomics Platform"/>
            <consortium name="The Broad Institute Genome Sequencing Center for Infectious Disease"/>
            <person name="Wu L."/>
            <person name="Ma J."/>
        </authorList>
    </citation>
    <scope>NUCLEOTIDE SEQUENCE [LARGE SCALE GENOMIC DNA]</scope>
    <source>
        <strain evidence="3">JCM 3369</strain>
    </source>
</reference>
<evidence type="ECO:0000313" key="2">
    <source>
        <dbReference type="EMBL" id="MFC6886506.1"/>
    </source>
</evidence>
<evidence type="ECO:0000313" key="3">
    <source>
        <dbReference type="Proteomes" id="UP001596380"/>
    </source>
</evidence>